<evidence type="ECO:0000313" key="4">
    <source>
        <dbReference type="Proteomes" id="UP000241048"/>
    </source>
</evidence>
<feature type="transmembrane region" description="Helical" evidence="1">
    <location>
        <begin position="49"/>
        <end position="75"/>
    </location>
</feature>
<proteinExistence type="predicted"/>
<keyword evidence="1" id="KW-1133">Transmembrane helix</keyword>
<feature type="transmembrane region" description="Helical" evidence="1">
    <location>
        <begin position="410"/>
        <end position="436"/>
    </location>
</feature>
<sequence>MLSAVLVASIAVAVILGYKTKINTGFFCIAFAYLIGCFGMGLKTKELIGFWPVSTMFVILSVSLFYNFAAVNGTLEKMSASLLYMCRKFPGMLPFALFFVAVVLSVMGAAYFTVLAFLAPITILICEEAKMDKLTGAVAINCGALAGGNFPTASLGVVFRGLIDTAYEAEPAFEATNSFVDEMKIFGFAIVFSLILIAIFRFGFKSNRGIGKGVTFNRPEPFDKKQKTTLHLMILMMVIVLVFPLLKMAVPGNELIGKIAGKVDVGLVAFCFTIIALLFDLAPQKEVIARVPWNTILMIAGAGMLIAVAVQAGTIDALSAWIGSNVPTALIPLAFSFVGAFMSFFSSTTGVVAPALFPLIPGLAAATGLNPAALFACTILGAQSSAISPFSSGGSLILGSCGNEEDRNHLFNRLLFVAVPISVICCAVYNLIVAVVL</sequence>
<dbReference type="AlphaFoldDB" id="A0A2T3FL28"/>
<keyword evidence="1" id="KW-0472">Membrane</keyword>
<feature type="transmembrane region" description="Helical" evidence="1">
    <location>
        <begin position="183"/>
        <end position="204"/>
    </location>
</feature>
<accession>A0A2T3FL28</accession>
<evidence type="ECO:0000313" key="3">
    <source>
        <dbReference type="EMBL" id="PST35964.1"/>
    </source>
</evidence>
<feature type="transmembrane region" description="Helical" evidence="1">
    <location>
        <begin position="333"/>
        <end position="360"/>
    </location>
</feature>
<feature type="domain" description="Dicarboxylate carrier MatC N-terminal" evidence="2">
    <location>
        <begin position="5"/>
        <end position="148"/>
    </location>
</feature>
<feature type="transmembrane region" description="Helical" evidence="1">
    <location>
        <begin position="138"/>
        <end position="163"/>
    </location>
</feature>
<dbReference type="Proteomes" id="UP000241048">
    <property type="component" value="Unassembled WGS sequence"/>
</dbReference>
<feature type="transmembrane region" description="Helical" evidence="1">
    <location>
        <begin position="259"/>
        <end position="279"/>
    </location>
</feature>
<dbReference type="RefSeq" id="WP_107001732.1">
    <property type="nucleotide sequence ID" value="NZ_DBFCBK010000004.1"/>
</dbReference>
<dbReference type="Pfam" id="PF07158">
    <property type="entry name" value="MatC_N"/>
    <property type="match status" value="1"/>
</dbReference>
<feature type="transmembrane region" description="Helical" evidence="1">
    <location>
        <begin position="23"/>
        <end position="42"/>
    </location>
</feature>
<gene>
    <name evidence="3" type="ORF">C7U56_13970</name>
</gene>
<organism evidence="3 4">
    <name type="scientific">Clostridium fessum</name>
    <dbReference type="NCBI Taxonomy" id="2126740"/>
    <lineage>
        <taxon>Bacteria</taxon>
        <taxon>Bacillati</taxon>
        <taxon>Bacillota</taxon>
        <taxon>Clostridia</taxon>
        <taxon>Eubacteriales</taxon>
        <taxon>Clostridiaceae</taxon>
        <taxon>Clostridium</taxon>
    </lineage>
</organism>
<reference evidence="3 4" key="1">
    <citation type="submission" date="2018-03" db="EMBL/GenBank/DDBJ databases">
        <title>Lachnoclostridium SNUG30386 gen.nov., sp.nov., isolated from human faeces.</title>
        <authorList>
            <person name="Seo B."/>
            <person name="Jeon K."/>
            <person name="Ko G."/>
        </authorList>
    </citation>
    <scope>NUCLEOTIDE SEQUENCE [LARGE SCALE GENOMIC DNA]</scope>
    <source>
        <strain evidence="3 4">SNUG30386</strain>
    </source>
</reference>
<feature type="transmembrane region" description="Helical" evidence="1">
    <location>
        <begin position="291"/>
        <end position="313"/>
    </location>
</feature>
<comment type="caution">
    <text evidence="3">The sequence shown here is derived from an EMBL/GenBank/DDBJ whole genome shotgun (WGS) entry which is preliminary data.</text>
</comment>
<keyword evidence="1" id="KW-0812">Transmembrane</keyword>
<name>A0A2T3FL28_9CLOT</name>
<feature type="transmembrane region" description="Helical" evidence="1">
    <location>
        <begin position="228"/>
        <end position="247"/>
    </location>
</feature>
<keyword evidence="4" id="KW-1185">Reference proteome</keyword>
<dbReference type="InterPro" id="IPR009827">
    <property type="entry name" value="MatC_N"/>
</dbReference>
<feature type="transmembrane region" description="Helical" evidence="1">
    <location>
        <begin position="95"/>
        <end position="126"/>
    </location>
</feature>
<dbReference type="EMBL" id="PYLO01000006">
    <property type="protein sequence ID" value="PST35964.1"/>
    <property type="molecule type" value="Genomic_DNA"/>
</dbReference>
<protein>
    <submittedName>
        <fullName evidence="3">C4-dicarboxylate ABC transporter</fullName>
    </submittedName>
</protein>
<evidence type="ECO:0000259" key="2">
    <source>
        <dbReference type="Pfam" id="PF07158"/>
    </source>
</evidence>
<evidence type="ECO:0000256" key="1">
    <source>
        <dbReference type="SAM" id="Phobius"/>
    </source>
</evidence>